<keyword evidence="8" id="KW-1185">Reference proteome</keyword>
<proteinExistence type="inferred from homology"/>
<dbReference type="GO" id="GO:0008252">
    <property type="term" value="F:nucleotidase activity"/>
    <property type="evidence" value="ECO:0007669"/>
    <property type="project" value="InterPro"/>
</dbReference>
<dbReference type="OMA" id="DSHIWYY"/>
<feature type="chain" id="PRO_5003659000" evidence="5">
    <location>
        <begin position="20"/>
        <end position="450"/>
    </location>
</feature>
<protein>
    <submittedName>
        <fullName evidence="7">Related to Acid phosphatase</fullName>
    </submittedName>
</protein>
<dbReference type="Gene3D" id="3.40.1210.10">
    <property type="entry name" value="Survival protein SurE-like phosphatase/nucleotidase"/>
    <property type="match status" value="1"/>
</dbReference>
<gene>
    <name evidence="7" type="ORF">UHOR_08513</name>
</gene>
<feature type="domain" description="Survival protein SurE-like phosphatase/nucleotidase" evidence="6">
    <location>
        <begin position="121"/>
        <end position="334"/>
    </location>
</feature>
<dbReference type="Pfam" id="PF01975">
    <property type="entry name" value="SurE"/>
    <property type="match status" value="1"/>
</dbReference>
<dbReference type="InterPro" id="IPR002828">
    <property type="entry name" value="SurE-like_Pase/nucleotidase"/>
</dbReference>
<organism evidence="7 8">
    <name type="scientific">Ustilago hordei</name>
    <name type="common">Barley covered smut fungus</name>
    <dbReference type="NCBI Taxonomy" id="120017"/>
    <lineage>
        <taxon>Eukaryota</taxon>
        <taxon>Fungi</taxon>
        <taxon>Dikarya</taxon>
        <taxon>Basidiomycota</taxon>
        <taxon>Ustilaginomycotina</taxon>
        <taxon>Ustilaginomycetes</taxon>
        <taxon>Ustilaginales</taxon>
        <taxon>Ustilaginaceae</taxon>
        <taxon>Ustilago</taxon>
    </lineage>
</organism>
<evidence type="ECO:0000256" key="5">
    <source>
        <dbReference type="SAM" id="SignalP"/>
    </source>
</evidence>
<sequence length="450" mass="45977">MKFLPLLTAALVSSIAALASPLEVRQASTASSAASSSTSSAASSTGNSSSSSSSLASTTASAPAAPATSSSGSGSSNSTIVSSYNSTLSYNSTATANDSSVYGVGAAGFANVFKSKNPLNIVLTNDDSWASANVRAFYYALRRAGHRVLMVSPERNQSGKGGTVVLPTERNLTSPGRGGFVPVGSPYAGLNVSDPGLRYFNGTPAACAGWALDHDAPYFFNASRNDSTGGVDLVVSGPNEGTNLGPFLYTLSGTIGASYFSVERNVPSIAFSASSDVRNYDTLNFSNPDDESIKLGTYSANFVTTVSDEAKKSNSSARILPLGIGLTVNYPEIAPTGNCSNLTWVHTRLTGKAVVDRFVVNATTGLPTYANYVSDGVNACISGDCSLPGETDVVENGQCQASASIYSVDYDAPTNATADVVSALTSGISSLNGGNSTSPSSSNQTASKYI</sequence>
<dbReference type="PANTHER" id="PTHR30457">
    <property type="entry name" value="5'-NUCLEOTIDASE SURE"/>
    <property type="match status" value="1"/>
</dbReference>
<evidence type="ECO:0000256" key="2">
    <source>
        <dbReference type="ARBA" id="ARBA00022723"/>
    </source>
</evidence>
<dbReference type="SUPFAM" id="SSF64167">
    <property type="entry name" value="SurE-like"/>
    <property type="match status" value="1"/>
</dbReference>
<keyword evidence="3" id="KW-0378">Hydrolase</keyword>
<dbReference type="EMBL" id="CAGI01000141">
    <property type="protein sequence ID" value="CCF49104.1"/>
    <property type="molecule type" value="Genomic_DNA"/>
</dbReference>
<dbReference type="Proteomes" id="UP000006174">
    <property type="component" value="Unassembled WGS sequence"/>
</dbReference>
<dbReference type="HOGENOM" id="CLU_045192_0_0_1"/>
<comment type="similarity">
    <text evidence="1">Belongs to the SurE nucleotidase family.</text>
</comment>
<feature type="region of interest" description="Disordered" evidence="4">
    <location>
        <begin position="431"/>
        <end position="450"/>
    </location>
</feature>
<dbReference type="InterPro" id="IPR030048">
    <property type="entry name" value="SurE"/>
</dbReference>
<dbReference type="GO" id="GO:0046872">
    <property type="term" value="F:metal ion binding"/>
    <property type="evidence" value="ECO:0007669"/>
    <property type="project" value="UniProtKB-KW"/>
</dbReference>
<dbReference type="STRING" id="1128400.I2FQB1"/>
<dbReference type="InterPro" id="IPR036523">
    <property type="entry name" value="SurE-like_sf"/>
</dbReference>
<feature type="region of interest" description="Disordered" evidence="4">
    <location>
        <begin position="35"/>
        <end position="57"/>
    </location>
</feature>
<dbReference type="PANTHER" id="PTHR30457:SF0">
    <property type="entry name" value="PHOSPHATASE, PUTATIVE (AFU_ORTHOLOGUE AFUA_4G01070)-RELATED"/>
    <property type="match status" value="1"/>
</dbReference>
<evidence type="ECO:0000256" key="4">
    <source>
        <dbReference type="SAM" id="MobiDB-lite"/>
    </source>
</evidence>
<evidence type="ECO:0000256" key="1">
    <source>
        <dbReference type="ARBA" id="ARBA00011062"/>
    </source>
</evidence>
<feature type="signal peptide" evidence="5">
    <location>
        <begin position="1"/>
        <end position="19"/>
    </location>
</feature>
<comment type="caution">
    <text evidence="7">The sequence shown here is derived from an EMBL/GenBank/DDBJ whole genome shotgun (WGS) entry which is preliminary data.</text>
</comment>
<dbReference type="eggNOG" id="ENOG502RXIE">
    <property type="taxonomic scope" value="Eukaryota"/>
</dbReference>
<evidence type="ECO:0000313" key="8">
    <source>
        <dbReference type="Proteomes" id="UP000006174"/>
    </source>
</evidence>
<name>I2FQB1_USTHO</name>
<evidence type="ECO:0000259" key="6">
    <source>
        <dbReference type="Pfam" id="PF01975"/>
    </source>
</evidence>
<evidence type="ECO:0000313" key="7">
    <source>
        <dbReference type="EMBL" id="CCF49104.1"/>
    </source>
</evidence>
<evidence type="ECO:0000256" key="3">
    <source>
        <dbReference type="ARBA" id="ARBA00022801"/>
    </source>
</evidence>
<reference evidence="7 8" key="1">
    <citation type="journal article" date="2012" name="Plant Cell">
        <title>Genome comparison of barley and maize smut fungi reveals targeted loss of RNA silencing components and species-specific presence of transposable elements.</title>
        <authorList>
            <person name="Laurie J.D."/>
            <person name="Ali S."/>
            <person name="Linning R."/>
            <person name="Mannhaupt G."/>
            <person name="Wong P."/>
            <person name="Gueldener U."/>
            <person name="Muensterkoetter M."/>
            <person name="Moore R."/>
            <person name="Kahmann R."/>
            <person name="Bakkeren G."/>
            <person name="Schirawski J."/>
        </authorList>
    </citation>
    <scope>NUCLEOTIDE SEQUENCE [LARGE SCALE GENOMIC DNA]</scope>
    <source>
        <strain evidence="8">Uh4875-4</strain>
    </source>
</reference>
<keyword evidence="5" id="KW-0732">Signal</keyword>
<dbReference type="AlphaFoldDB" id="I2FQB1"/>
<keyword evidence="2" id="KW-0479">Metal-binding</keyword>
<accession>I2FQB1</accession>